<sequence length="1372" mass="151011">MPTPTTVTAPPPTIPAVEQVRRLVLGSPTFSMKRRFLSKTLMVALSPLFNPLILMSLLGAVSSDAAATLVADLAERNAGIRASLSAASAAIQTLAGIQINYSETAIPDQVAILGRILMSGYLVLGFSAHSQCEQLSAAIFGIITPHTYVHTIYAAVVCALIAWVILPLFPLSNPVLIFLLLFFLDLSNISSTLAFAPFFNTSKAALLFDSFISLLLFTVPIVLIFWLEWAPSEGAIIALSVLFYPLGFFFGMLRVNQLEMEGVGANWENSLDGRGIGGFLIVLGLDCLLYMAIALYFDQVVPQEYGVPRPWWFPLKYIHRRTYNTWIEESHYTSSETTAGTPSEDIEPDPPAMRMLVDLQNVCMRFPKAEVNAVDGVGLKLYEDEIFALLGHNGLISPTSGYGTVAGYDLINEMSSIRQHIGVCPQYDIQHEELTVAEHIHLFAGIKGLWAIHTRPELEEMVTKVLNQLDLESKRNEFVKALSGGQKRKLSVAMAIVGDPKILILDEPTAGMDAVSRRALWAVLTGSKKGRVTFLTTHMMDEADLVADRKAILTKGKIRCIGTSVFLKHRFNIGYQLNIAYPRASSNDLKITSLVNKYVPSATLLASSAAQPRHTVITPTTGENTLAFSIPPSYVSNFPRLFSSLDKQVKSGGISYYGLSMPSLEEVFLKSEGGVGSNETSEEARIAEEHWTRVTASEVVDEETLLLGNENVLHAVPVFSQFISLIHARWLMFGRSLSSTIPGILFPIYMFYPLFADDISSSTISFCFITMSLYFTAVSWARETVQERFQKIDSFLKTMGVSSGVYWGTNLAAQFPLMFTPGLVVCWLVSFWEIKAFCGAGFGMFFLANGAFAALALVSSYLLGQAYSDPGSFLTASSFYIMFGAILPYFSLLYFDSMGDPFWGSVVHTTLSFTVPPYPFSSIIYHMAMASAKESSKDIPPLTPGYYFAWEHKMLPSLIGMIVQSCLYFSLVLWIDGAFRPDERTLLNAEELELPVDRGDEEGDEDLNVVAERRKVVKPLCTEDVLLRRVRKVYPKGKEGRNVVVDRVLGRKGEELVAVRDLSLSCAQGEVVALLGPNGAGKTTAMSMAVGDIVPTRGAVAITTLQAQYPPQNVLARASLFGQVAQHDTLWPLLTAREHLNLIASLKGIVQKRRSYWIRMLVDAMGSSLTSDMDKHCKQLSGGTKRKVAFLMALVGKPKILFLDEPSTGVDPKAKRNLWNLLKALQGRLATLLTTHSMEEADALATRIGIVVEGQLACLGTQQYLKTTYGKGFLLEVHTQSDECVSAGSVTQLVEASFANAVLKERFEDILARWEIPEQDVIALGGLGRVFEVFEGAKTEIGGFKEFCFGQMSLEMVFLKFVKKEEGVADIE</sequence>
<dbReference type="InterPro" id="IPR017871">
    <property type="entry name" value="ABC_transporter-like_CS"/>
</dbReference>
<keyword evidence="5" id="KW-0547">Nucleotide-binding</keyword>
<evidence type="ECO:0000256" key="3">
    <source>
        <dbReference type="ARBA" id="ARBA00022448"/>
    </source>
</evidence>
<evidence type="ECO:0000313" key="11">
    <source>
        <dbReference type="EMBL" id="ORY39417.1"/>
    </source>
</evidence>
<dbReference type="GO" id="GO:0005524">
    <property type="term" value="F:ATP binding"/>
    <property type="evidence" value="ECO:0007669"/>
    <property type="project" value="UniProtKB-KW"/>
</dbReference>
<feature type="transmembrane region" description="Helical" evidence="9">
    <location>
        <begin position="206"/>
        <end position="229"/>
    </location>
</feature>
<dbReference type="SUPFAM" id="SSF52540">
    <property type="entry name" value="P-loop containing nucleoside triphosphate hydrolases"/>
    <property type="match status" value="2"/>
</dbReference>
<feature type="transmembrane region" description="Helical" evidence="9">
    <location>
        <begin position="41"/>
        <end position="61"/>
    </location>
</feature>
<dbReference type="PANTHER" id="PTHR19229">
    <property type="entry name" value="ATP-BINDING CASSETTE TRANSPORTER SUBFAMILY A ABCA"/>
    <property type="match status" value="1"/>
</dbReference>
<reference evidence="11 12" key="1">
    <citation type="submission" date="2016-07" db="EMBL/GenBank/DDBJ databases">
        <title>Pervasive Adenine N6-methylation of Active Genes in Fungi.</title>
        <authorList>
            <consortium name="DOE Joint Genome Institute"/>
            <person name="Mondo S.J."/>
            <person name="Dannebaum R.O."/>
            <person name="Kuo R.C."/>
            <person name="Labutti K."/>
            <person name="Haridas S."/>
            <person name="Kuo A."/>
            <person name="Salamov A."/>
            <person name="Ahrendt S.R."/>
            <person name="Lipzen A."/>
            <person name="Sullivan W."/>
            <person name="Andreopoulos W.B."/>
            <person name="Clum A."/>
            <person name="Lindquist E."/>
            <person name="Daum C."/>
            <person name="Ramamoorthy G.K."/>
            <person name="Gryganskyi A."/>
            <person name="Culley D."/>
            <person name="Magnuson J.K."/>
            <person name="James T.Y."/>
            <person name="O'Malley M.A."/>
            <person name="Stajich J.E."/>
            <person name="Spatafora J.W."/>
            <person name="Visel A."/>
            <person name="Grigoriev I.V."/>
        </authorList>
    </citation>
    <scope>NUCLEOTIDE SEQUENCE [LARGE SCALE GENOMIC DNA]</scope>
    <source>
        <strain evidence="11 12">JEL800</strain>
    </source>
</reference>
<keyword evidence="8 9" id="KW-0472">Membrane</keyword>
<dbReference type="InterPro" id="IPR027417">
    <property type="entry name" value="P-loop_NTPase"/>
</dbReference>
<evidence type="ECO:0000313" key="12">
    <source>
        <dbReference type="Proteomes" id="UP000193642"/>
    </source>
</evidence>
<feature type="domain" description="ABC transporter" evidence="10">
    <location>
        <begin position="1043"/>
        <end position="1278"/>
    </location>
</feature>
<dbReference type="FunFam" id="3.40.50.300:FF:000335">
    <property type="entry name" value="ATP binding cassette subfamily A member 5"/>
    <property type="match status" value="1"/>
</dbReference>
<feature type="transmembrane region" description="Helical" evidence="9">
    <location>
        <begin position="730"/>
        <end position="752"/>
    </location>
</feature>
<comment type="caution">
    <text evidence="11">The sequence shown here is derived from an EMBL/GenBank/DDBJ whole genome shotgun (WGS) entry which is preliminary data.</text>
</comment>
<keyword evidence="4 9" id="KW-0812">Transmembrane</keyword>
<keyword evidence="12" id="KW-1185">Reference proteome</keyword>
<dbReference type="GO" id="GO:0140359">
    <property type="term" value="F:ABC-type transporter activity"/>
    <property type="evidence" value="ECO:0007669"/>
    <property type="project" value="InterPro"/>
</dbReference>
<dbReference type="GO" id="GO:0016020">
    <property type="term" value="C:membrane"/>
    <property type="evidence" value="ECO:0007669"/>
    <property type="project" value="UniProtKB-SubCell"/>
</dbReference>
<keyword evidence="3" id="KW-0813">Transport</keyword>
<organism evidence="11 12">
    <name type="scientific">Rhizoclosmatium globosum</name>
    <dbReference type="NCBI Taxonomy" id="329046"/>
    <lineage>
        <taxon>Eukaryota</taxon>
        <taxon>Fungi</taxon>
        <taxon>Fungi incertae sedis</taxon>
        <taxon>Chytridiomycota</taxon>
        <taxon>Chytridiomycota incertae sedis</taxon>
        <taxon>Chytridiomycetes</taxon>
        <taxon>Chytridiales</taxon>
        <taxon>Chytriomycetaceae</taxon>
        <taxon>Rhizoclosmatium</taxon>
    </lineage>
</organism>
<feature type="domain" description="ABC transporter" evidence="10">
    <location>
        <begin position="357"/>
        <end position="580"/>
    </location>
</feature>
<proteinExistence type="inferred from homology"/>
<feature type="transmembrane region" description="Helical" evidence="9">
    <location>
        <begin position="811"/>
        <end position="832"/>
    </location>
</feature>
<feature type="transmembrane region" description="Helical" evidence="9">
    <location>
        <begin position="276"/>
        <end position="297"/>
    </location>
</feature>
<keyword evidence="6" id="KW-0067">ATP-binding</keyword>
<feature type="transmembrane region" description="Helical" evidence="9">
    <location>
        <begin position="764"/>
        <end position="781"/>
    </location>
</feature>
<keyword evidence="7 9" id="KW-1133">Transmembrane helix</keyword>
<evidence type="ECO:0000256" key="4">
    <source>
        <dbReference type="ARBA" id="ARBA00022692"/>
    </source>
</evidence>
<dbReference type="GO" id="GO:0016887">
    <property type="term" value="F:ATP hydrolysis activity"/>
    <property type="evidence" value="ECO:0007669"/>
    <property type="project" value="InterPro"/>
</dbReference>
<dbReference type="Proteomes" id="UP000193642">
    <property type="component" value="Unassembled WGS sequence"/>
</dbReference>
<dbReference type="STRING" id="329046.A0A1Y2BXN9"/>
<evidence type="ECO:0000256" key="7">
    <source>
        <dbReference type="ARBA" id="ARBA00022989"/>
    </source>
</evidence>
<evidence type="ECO:0000256" key="5">
    <source>
        <dbReference type="ARBA" id="ARBA00022741"/>
    </source>
</evidence>
<dbReference type="InterPro" id="IPR003593">
    <property type="entry name" value="AAA+_ATPase"/>
</dbReference>
<dbReference type="PROSITE" id="PS50893">
    <property type="entry name" value="ABC_TRANSPORTER_2"/>
    <property type="match status" value="2"/>
</dbReference>
<dbReference type="EMBL" id="MCGO01000040">
    <property type="protein sequence ID" value="ORY39417.1"/>
    <property type="molecule type" value="Genomic_DNA"/>
</dbReference>
<evidence type="ECO:0000259" key="10">
    <source>
        <dbReference type="PROSITE" id="PS50893"/>
    </source>
</evidence>
<dbReference type="Gene3D" id="3.40.50.300">
    <property type="entry name" value="P-loop containing nucleotide triphosphate hydrolases"/>
    <property type="match status" value="2"/>
</dbReference>
<dbReference type="PANTHER" id="PTHR19229:SF209">
    <property type="entry name" value="ATP-BINDING CASSETTE SUB-FAMILY A MEMBER 5 ISOFORM X1"/>
    <property type="match status" value="1"/>
</dbReference>
<dbReference type="Pfam" id="PF00005">
    <property type="entry name" value="ABC_tran"/>
    <property type="match status" value="2"/>
</dbReference>
<feature type="transmembrane region" description="Helical" evidence="9">
    <location>
        <begin position="235"/>
        <end position="255"/>
    </location>
</feature>
<dbReference type="OrthoDB" id="2109100at2759"/>
<evidence type="ECO:0000256" key="9">
    <source>
        <dbReference type="SAM" id="Phobius"/>
    </source>
</evidence>
<feature type="transmembrane region" description="Helical" evidence="9">
    <location>
        <begin position="148"/>
        <end position="169"/>
    </location>
</feature>
<evidence type="ECO:0000256" key="6">
    <source>
        <dbReference type="ARBA" id="ARBA00022840"/>
    </source>
</evidence>
<dbReference type="GO" id="GO:0005319">
    <property type="term" value="F:lipid transporter activity"/>
    <property type="evidence" value="ECO:0007669"/>
    <property type="project" value="TreeGrafter"/>
</dbReference>
<evidence type="ECO:0000256" key="2">
    <source>
        <dbReference type="ARBA" id="ARBA00008869"/>
    </source>
</evidence>
<comment type="similarity">
    <text evidence="2">Belongs to the ABC transporter superfamily. ABCA family.</text>
</comment>
<dbReference type="InterPro" id="IPR003439">
    <property type="entry name" value="ABC_transporter-like_ATP-bd"/>
</dbReference>
<feature type="transmembrane region" description="Helical" evidence="9">
    <location>
        <begin position="175"/>
        <end position="199"/>
    </location>
</feature>
<dbReference type="InterPro" id="IPR026082">
    <property type="entry name" value="ABCA"/>
</dbReference>
<dbReference type="PROSITE" id="PS00211">
    <property type="entry name" value="ABC_TRANSPORTER_1"/>
    <property type="match status" value="1"/>
</dbReference>
<protein>
    <submittedName>
        <fullName evidence="11">p-loop containing nucleoside triphosphate hydrolase protein</fullName>
    </submittedName>
</protein>
<dbReference type="SMART" id="SM00382">
    <property type="entry name" value="AAA"/>
    <property type="match status" value="1"/>
</dbReference>
<feature type="transmembrane region" description="Helical" evidence="9">
    <location>
        <begin position="844"/>
        <end position="867"/>
    </location>
</feature>
<feature type="transmembrane region" description="Helical" evidence="9">
    <location>
        <begin position="110"/>
        <end position="128"/>
    </location>
</feature>
<evidence type="ECO:0000256" key="1">
    <source>
        <dbReference type="ARBA" id="ARBA00004141"/>
    </source>
</evidence>
<feature type="transmembrane region" description="Helical" evidence="9">
    <location>
        <begin position="873"/>
        <end position="895"/>
    </location>
</feature>
<keyword evidence="11" id="KW-0378">Hydrolase</keyword>
<gene>
    <name evidence="11" type="ORF">BCR33DRAFT_720241</name>
</gene>
<comment type="subcellular location">
    <subcellularLocation>
        <location evidence="1">Membrane</location>
        <topology evidence="1">Multi-pass membrane protein</topology>
    </subcellularLocation>
</comment>
<dbReference type="CDD" id="cd03263">
    <property type="entry name" value="ABC_subfamily_A"/>
    <property type="match status" value="2"/>
</dbReference>
<accession>A0A1Y2BXN9</accession>
<name>A0A1Y2BXN9_9FUNG</name>
<evidence type="ECO:0000256" key="8">
    <source>
        <dbReference type="ARBA" id="ARBA00023136"/>
    </source>
</evidence>